<evidence type="ECO:0000259" key="6">
    <source>
        <dbReference type="PROSITE" id="PS51503"/>
    </source>
</evidence>
<dbReference type="AlphaFoldDB" id="A0A9N9TP23"/>
<feature type="transmembrane region" description="Helical" evidence="5">
    <location>
        <begin position="78"/>
        <end position="100"/>
    </location>
</feature>
<protein>
    <recommendedName>
        <fullName evidence="6">HIG1 domain-containing protein</fullName>
    </recommendedName>
</protein>
<feature type="transmembrane region" description="Helical" evidence="5">
    <location>
        <begin position="47"/>
        <end position="66"/>
    </location>
</feature>
<dbReference type="EMBL" id="OU900098">
    <property type="protein sequence ID" value="CAG9862386.1"/>
    <property type="molecule type" value="Genomic_DNA"/>
</dbReference>
<dbReference type="Proteomes" id="UP001153712">
    <property type="component" value="Chromosome 5"/>
</dbReference>
<proteinExistence type="predicted"/>
<comment type="subcellular location">
    <subcellularLocation>
        <location evidence="1">Mitochondrion membrane</location>
    </subcellularLocation>
</comment>
<keyword evidence="8" id="KW-1185">Reference proteome</keyword>
<evidence type="ECO:0000256" key="1">
    <source>
        <dbReference type="ARBA" id="ARBA00004325"/>
    </source>
</evidence>
<reference evidence="7" key="1">
    <citation type="submission" date="2022-01" db="EMBL/GenBank/DDBJ databases">
        <authorList>
            <person name="King R."/>
        </authorList>
    </citation>
    <scope>NUCLEOTIDE SEQUENCE</scope>
</reference>
<evidence type="ECO:0000256" key="5">
    <source>
        <dbReference type="SAM" id="Phobius"/>
    </source>
</evidence>
<keyword evidence="4 5" id="KW-0472">Membrane</keyword>
<evidence type="ECO:0000313" key="8">
    <source>
        <dbReference type="Proteomes" id="UP001153712"/>
    </source>
</evidence>
<organism evidence="7 8">
    <name type="scientific">Phyllotreta striolata</name>
    <name type="common">Striped flea beetle</name>
    <name type="synonym">Crioceris striolata</name>
    <dbReference type="NCBI Taxonomy" id="444603"/>
    <lineage>
        <taxon>Eukaryota</taxon>
        <taxon>Metazoa</taxon>
        <taxon>Ecdysozoa</taxon>
        <taxon>Arthropoda</taxon>
        <taxon>Hexapoda</taxon>
        <taxon>Insecta</taxon>
        <taxon>Pterygota</taxon>
        <taxon>Neoptera</taxon>
        <taxon>Endopterygota</taxon>
        <taxon>Coleoptera</taxon>
        <taxon>Polyphaga</taxon>
        <taxon>Cucujiformia</taxon>
        <taxon>Chrysomeloidea</taxon>
        <taxon>Chrysomelidae</taxon>
        <taxon>Galerucinae</taxon>
        <taxon>Alticini</taxon>
        <taxon>Phyllotreta</taxon>
    </lineage>
</organism>
<dbReference type="PANTHER" id="PTHR12297">
    <property type="entry name" value="HYPOXIA-INDUCBILE GENE 1 HIG1 -RELATED"/>
    <property type="match status" value="1"/>
</dbReference>
<gene>
    <name evidence="7" type="ORF">PHYEVI_LOCUS8701</name>
</gene>
<keyword evidence="3 5" id="KW-1133">Transmembrane helix</keyword>
<dbReference type="Gene3D" id="6.10.140.1320">
    <property type="match status" value="1"/>
</dbReference>
<dbReference type="InterPro" id="IPR007667">
    <property type="entry name" value="Hypoxia_induced_domain"/>
</dbReference>
<evidence type="ECO:0000256" key="4">
    <source>
        <dbReference type="ARBA" id="ARBA00023136"/>
    </source>
</evidence>
<keyword evidence="2 5" id="KW-0812">Transmembrane</keyword>
<evidence type="ECO:0000313" key="7">
    <source>
        <dbReference type="EMBL" id="CAG9862386.1"/>
    </source>
</evidence>
<dbReference type="OrthoDB" id="6604018at2759"/>
<feature type="domain" description="HIG1" evidence="6">
    <location>
        <begin position="19"/>
        <end position="110"/>
    </location>
</feature>
<dbReference type="PROSITE" id="PS51503">
    <property type="entry name" value="HIG1"/>
    <property type="match status" value="1"/>
</dbReference>
<accession>A0A9N9TP23</accession>
<dbReference type="InterPro" id="IPR050355">
    <property type="entry name" value="RCF1"/>
</dbReference>
<dbReference type="GO" id="GO:0031966">
    <property type="term" value="C:mitochondrial membrane"/>
    <property type="evidence" value="ECO:0007669"/>
    <property type="project" value="UniProtKB-SubCell"/>
</dbReference>
<dbReference type="PANTHER" id="PTHR12297:SF18">
    <property type="entry name" value="HIG1 DOMAIN FAMILY MEMBER 2A"/>
    <property type="match status" value="1"/>
</dbReference>
<evidence type="ECO:0000256" key="3">
    <source>
        <dbReference type="ARBA" id="ARBA00022989"/>
    </source>
</evidence>
<name>A0A9N9TP23_PHYSR</name>
<dbReference type="GO" id="GO:0097250">
    <property type="term" value="P:mitochondrial respirasome assembly"/>
    <property type="evidence" value="ECO:0007669"/>
    <property type="project" value="TreeGrafter"/>
</dbReference>
<evidence type="ECO:0000256" key="2">
    <source>
        <dbReference type="ARBA" id="ARBA00022692"/>
    </source>
</evidence>
<sequence length="110" mass="12358">MAPSKELTKEELEKFDWITLKKDMDSHSAGIETQTEKLKRKFAENPLVPIGCLATTAALSYGIWCFRSGQRKRSQLMMRARILAQGFTLVAMIVGVAVQAKKTLEPKTNE</sequence>
<dbReference type="Pfam" id="PF04588">
    <property type="entry name" value="HIG_1_N"/>
    <property type="match status" value="1"/>
</dbReference>